<dbReference type="Proteomes" id="UP001163223">
    <property type="component" value="Chromosome"/>
</dbReference>
<dbReference type="EMBL" id="CP113520">
    <property type="protein sequence ID" value="WAJ29067.1"/>
    <property type="molecule type" value="Genomic_DNA"/>
</dbReference>
<keyword evidence="2" id="KW-1185">Reference proteome</keyword>
<organism evidence="1 2">
    <name type="scientific">Antarcticirhabdus aurantiaca</name>
    <dbReference type="NCBI Taxonomy" id="2606717"/>
    <lineage>
        <taxon>Bacteria</taxon>
        <taxon>Pseudomonadati</taxon>
        <taxon>Pseudomonadota</taxon>
        <taxon>Alphaproteobacteria</taxon>
        <taxon>Hyphomicrobiales</taxon>
        <taxon>Aurantimonadaceae</taxon>
        <taxon>Antarcticirhabdus</taxon>
    </lineage>
</organism>
<proteinExistence type="predicted"/>
<accession>A0ACD4NQN9</accession>
<protein>
    <submittedName>
        <fullName evidence="1">Uncharacterized protein</fullName>
    </submittedName>
</protein>
<evidence type="ECO:0000313" key="2">
    <source>
        <dbReference type="Proteomes" id="UP001163223"/>
    </source>
</evidence>
<evidence type="ECO:0000313" key="1">
    <source>
        <dbReference type="EMBL" id="WAJ29067.1"/>
    </source>
</evidence>
<gene>
    <name evidence="1" type="ORF">OXU80_02125</name>
</gene>
<reference evidence="1" key="1">
    <citation type="submission" date="2022-11" db="EMBL/GenBank/DDBJ databases">
        <title>beta-Carotene-producing bacterium, Jeongeuplla avenae sp. nov., alleviates the salt stress of Arabidopsis seedlings.</title>
        <authorList>
            <person name="Jiang L."/>
            <person name="Lee J."/>
        </authorList>
    </citation>
    <scope>NUCLEOTIDE SEQUENCE</scope>
    <source>
        <strain evidence="1">DY_R2A_6</strain>
    </source>
</reference>
<name>A0ACD4NQN9_9HYPH</name>
<sequence>MPILVRLLRIAGAYVCACLAAGFTLIPLLLGIGLLADRLSGAVPHMPPDLVGGIGERILAILPIIVLVSALIAFWAAPLAVVAIVLLEWRGASRVLGAALGAGNGLASSLWLGSAPSWVGPVCIVLSGAVAGWTYAAARFDWLAARPSALRPA</sequence>